<dbReference type="SUPFAM" id="SSF51316">
    <property type="entry name" value="Mss4-like"/>
    <property type="match status" value="1"/>
</dbReference>
<dbReference type="PROSITE" id="PS51790">
    <property type="entry name" value="MSRB"/>
    <property type="match status" value="1"/>
</dbReference>
<organism evidence="9 10">
    <name type="scientific">Halovulum marinum</name>
    <dbReference type="NCBI Taxonomy" id="2662447"/>
    <lineage>
        <taxon>Bacteria</taxon>
        <taxon>Pseudomonadati</taxon>
        <taxon>Pseudomonadota</taxon>
        <taxon>Alphaproteobacteria</taxon>
        <taxon>Rhodobacterales</taxon>
        <taxon>Paracoccaceae</taxon>
        <taxon>Halovulum</taxon>
    </lineage>
</organism>
<evidence type="ECO:0000256" key="4">
    <source>
        <dbReference type="ARBA" id="ARBA00022833"/>
    </source>
</evidence>
<evidence type="ECO:0000256" key="3">
    <source>
        <dbReference type="ARBA" id="ARBA00022723"/>
    </source>
</evidence>
<dbReference type="GO" id="GO:0030091">
    <property type="term" value="P:protein repair"/>
    <property type="evidence" value="ECO:0007669"/>
    <property type="project" value="InterPro"/>
</dbReference>
<dbReference type="InterPro" id="IPR011057">
    <property type="entry name" value="Mss4-like_sf"/>
</dbReference>
<dbReference type="PROSITE" id="PS51318">
    <property type="entry name" value="TAT"/>
    <property type="match status" value="1"/>
</dbReference>
<dbReference type="Gene3D" id="2.170.150.20">
    <property type="entry name" value="Peptide methionine sulfoxide reductase"/>
    <property type="match status" value="1"/>
</dbReference>
<reference evidence="9 10" key="1">
    <citation type="submission" date="2019-10" db="EMBL/GenBank/DDBJ databases">
        <title>Cognatihalovulum marinum gen. nov. sp. nov., a new member of the family Rhodobacteraceae isolated from deep seawater of the Northwest Indian Ocean.</title>
        <authorList>
            <person name="Ruan C."/>
            <person name="Wang J."/>
            <person name="Zheng X."/>
            <person name="Song L."/>
            <person name="Zhu Y."/>
            <person name="Huang Y."/>
            <person name="Lu Z."/>
            <person name="Du W."/>
            <person name="Huang L."/>
            <person name="Dai X."/>
        </authorList>
    </citation>
    <scope>NUCLEOTIDE SEQUENCE [LARGE SCALE GENOMIC DNA]</scope>
    <source>
        <strain evidence="9 10">2CG4</strain>
    </source>
</reference>
<keyword evidence="5" id="KW-0560">Oxidoreductase</keyword>
<comment type="cofactor">
    <cofactor evidence="1">
        <name>Zn(2+)</name>
        <dbReference type="ChEBI" id="CHEBI:29105"/>
    </cofactor>
</comment>
<comment type="catalytic activity">
    <reaction evidence="6">
        <text>L-methionyl-[protein] + [thioredoxin]-disulfide + H2O = L-methionyl-(R)-S-oxide-[protein] + [thioredoxin]-dithiol</text>
        <dbReference type="Rhea" id="RHEA:24164"/>
        <dbReference type="Rhea" id="RHEA-COMP:10698"/>
        <dbReference type="Rhea" id="RHEA-COMP:10700"/>
        <dbReference type="Rhea" id="RHEA-COMP:12313"/>
        <dbReference type="Rhea" id="RHEA-COMP:12314"/>
        <dbReference type="ChEBI" id="CHEBI:15377"/>
        <dbReference type="ChEBI" id="CHEBI:16044"/>
        <dbReference type="ChEBI" id="CHEBI:29950"/>
        <dbReference type="ChEBI" id="CHEBI:45764"/>
        <dbReference type="ChEBI" id="CHEBI:50058"/>
        <dbReference type="EC" id="1.8.4.12"/>
    </reaction>
</comment>
<dbReference type="PANTHER" id="PTHR46081">
    <property type="entry name" value="PEPTIDE METHIONINE SULFOXIDE REDUCTASE 2"/>
    <property type="match status" value="1"/>
</dbReference>
<dbReference type="PANTHER" id="PTHR46081:SF8">
    <property type="entry name" value="PEPTIDE METHIONINE SULFOXIDE REDUCTASE 2"/>
    <property type="match status" value="1"/>
</dbReference>
<evidence type="ECO:0000256" key="7">
    <source>
        <dbReference type="SAM" id="SignalP"/>
    </source>
</evidence>
<keyword evidence="3" id="KW-0479">Metal-binding</keyword>
<dbReference type="AlphaFoldDB" id="A0A6L5Z511"/>
<dbReference type="GO" id="GO:0006979">
    <property type="term" value="P:response to oxidative stress"/>
    <property type="evidence" value="ECO:0007669"/>
    <property type="project" value="InterPro"/>
</dbReference>
<evidence type="ECO:0000256" key="2">
    <source>
        <dbReference type="ARBA" id="ARBA00012499"/>
    </source>
</evidence>
<dbReference type="InterPro" id="IPR002579">
    <property type="entry name" value="Met_Sox_Rdtase_MsrB_dom"/>
</dbReference>
<dbReference type="InterPro" id="IPR006311">
    <property type="entry name" value="TAT_signal"/>
</dbReference>
<dbReference type="GO" id="GO:0046872">
    <property type="term" value="F:metal ion binding"/>
    <property type="evidence" value="ECO:0007669"/>
    <property type="project" value="UniProtKB-KW"/>
</dbReference>
<dbReference type="Proteomes" id="UP000474957">
    <property type="component" value="Unassembled WGS sequence"/>
</dbReference>
<protein>
    <recommendedName>
        <fullName evidence="2">peptide-methionine (R)-S-oxide reductase</fullName>
        <ecNumber evidence="2">1.8.4.12</ecNumber>
    </recommendedName>
</protein>
<feature type="domain" description="MsrB" evidence="8">
    <location>
        <begin position="47"/>
        <end position="173"/>
    </location>
</feature>
<dbReference type="Pfam" id="PF01641">
    <property type="entry name" value="SelR"/>
    <property type="match status" value="1"/>
</dbReference>
<sequence>MEYRPGRRGFLTRMLLAATALPAALVGRAHARPARDFDYEYEVTRTEEEWRALLSDYEFAILRQSGTEWARSSPLWNDYRQGDFSCKGCDLQLYSSDWRVALDKGWVFFAHSLPTAVMTDIDPGNPYGLRREEGTAVVEVHCRRCGSHLGHLLVVEGQLVHCVNGTSLIFAPRTG</sequence>
<evidence type="ECO:0000313" key="10">
    <source>
        <dbReference type="Proteomes" id="UP000474957"/>
    </source>
</evidence>
<keyword evidence="10" id="KW-1185">Reference proteome</keyword>
<evidence type="ECO:0000259" key="8">
    <source>
        <dbReference type="PROSITE" id="PS51790"/>
    </source>
</evidence>
<evidence type="ECO:0000256" key="5">
    <source>
        <dbReference type="ARBA" id="ARBA00023002"/>
    </source>
</evidence>
<name>A0A6L5Z511_9RHOB</name>
<dbReference type="GO" id="GO:0033743">
    <property type="term" value="F:peptide-methionine (R)-S-oxide reductase activity"/>
    <property type="evidence" value="ECO:0007669"/>
    <property type="project" value="UniProtKB-EC"/>
</dbReference>
<dbReference type="EMBL" id="WIND01000016">
    <property type="protein sequence ID" value="MSU91195.1"/>
    <property type="molecule type" value="Genomic_DNA"/>
</dbReference>
<dbReference type="EC" id="1.8.4.12" evidence="2"/>
<comment type="caution">
    <text evidence="9">The sequence shown here is derived from an EMBL/GenBank/DDBJ whole genome shotgun (WGS) entry which is preliminary data.</text>
</comment>
<keyword evidence="7" id="KW-0732">Signal</keyword>
<feature type="signal peptide" evidence="7">
    <location>
        <begin position="1"/>
        <end position="31"/>
    </location>
</feature>
<proteinExistence type="predicted"/>
<gene>
    <name evidence="9" type="ORF">GE300_16550</name>
</gene>
<feature type="chain" id="PRO_5027096219" description="peptide-methionine (R)-S-oxide reductase" evidence="7">
    <location>
        <begin position="32"/>
        <end position="175"/>
    </location>
</feature>
<dbReference type="InterPro" id="IPR028427">
    <property type="entry name" value="Met_Sox_Rdtase_MsrB"/>
</dbReference>
<evidence type="ECO:0000256" key="1">
    <source>
        <dbReference type="ARBA" id="ARBA00001947"/>
    </source>
</evidence>
<keyword evidence="4" id="KW-0862">Zinc</keyword>
<accession>A0A6L5Z511</accession>
<evidence type="ECO:0000256" key="6">
    <source>
        <dbReference type="ARBA" id="ARBA00048488"/>
    </source>
</evidence>
<dbReference type="RefSeq" id="WP_154448094.1">
    <property type="nucleotide sequence ID" value="NZ_WIND01000016.1"/>
</dbReference>
<evidence type="ECO:0000313" key="9">
    <source>
        <dbReference type="EMBL" id="MSU91195.1"/>
    </source>
</evidence>